<evidence type="ECO:0000256" key="2">
    <source>
        <dbReference type="ARBA" id="ARBA00022448"/>
    </source>
</evidence>
<dbReference type="GO" id="GO:0015424">
    <property type="term" value="F:ABC-type amino acid transporter activity"/>
    <property type="evidence" value="ECO:0007669"/>
    <property type="project" value="InterPro"/>
</dbReference>
<evidence type="ECO:0000259" key="7">
    <source>
        <dbReference type="PROSITE" id="PS50893"/>
    </source>
</evidence>
<dbReference type="EMBL" id="RCWJ01000001">
    <property type="protein sequence ID" value="RLQ85362.1"/>
    <property type="molecule type" value="Genomic_DNA"/>
</dbReference>
<dbReference type="InterPro" id="IPR017871">
    <property type="entry name" value="ABC_transporter-like_CS"/>
</dbReference>
<evidence type="ECO:0000313" key="8">
    <source>
        <dbReference type="EMBL" id="RLQ85362.1"/>
    </source>
</evidence>
<keyword evidence="6" id="KW-0472">Membrane</keyword>
<dbReference type="OrthoDB" id="4283894at2"/>
<dbReference type="PROSITE" id="PS50893">
    <property type="entry name" value="ABC_TRANSPORTER_2"/>
    <property type="match status" value="1"/>
</dbReference>
<dbReference type="PROSITE" id="PS00211">
    <property type="entry name" value="ABC_TRANSPORTER_1"/>
    <property type="match status" value="1"/>
</dbReference>
<evidence type="ECO:0000256" key="4">
    <source>
        <dbReference type="ARBA" id="ARBA00022741"/>
    </source>
</evidence>
<evidence type="ECO:0000256" key="3">
    <source>
        <dbReference type="ARBA" id="ARBA00022475"/>
    </source>
</evidence>
<evidence type="ECO:0000256" key="6">
    <source>
        <dbReference type="ARBA" id="ARBA00023136"/>
    </source>
</evidence>
<dbReference type="InterPro" id="IPR050086">
    <property type="entry name" value="MetN_ABC_transporter-like"/>
</dbReference>
<dbReference type="Gene3D" id="3.40.50.300">
    <property type="entry name" value="P-loop containing nucleotide triphosphate hydrolases"/>
    <property type="match status" value="1"/>
</dbReference>
<comment type="caution">
    <text evidence="8">The sequence shown here is derived from an EMBL/GenBank/DDBJ whole genome shotgun (WGS) entry which is preliminary data.</text>
</comment>
<gene>
    <name evidence="8" type="ORF">D9V28_00240</name>
</gene>
<keyword evidence="4" id="KW-0547">Nucleotide-binding</keyword>
<evidence type="ECO:0000256" key="1">
    <source>
        <dbReference type="ARBA" id="ARBA00004202"/>
    </source>
</evidence>
<dbReference type="PANTHER" id="PTHR43166">
    <property type="entry name" value="AMINO ACID IMPORT ATP-BINDING PROTEIN"/>
    <property type="match status" value="1"/>
</dbReference>
<keyword evidence="2" id="KW-0813">Transport</keyword>
<feature type="domain" description="ABC transporter" evidence="7">
    <location>
        <begin position="15"/>
        <end position="254"/>
    </location>
</feature>
<dbReference type="InterPro" id="IPR030679">
    <property type="entry name" value="ABC_ATPase_HisP-typ"/>
</dbReference>
<dbReference type="AlphaFoldDB" id="A0A3L7JA25"/>
<dbReference type="InterPro" id="IPR027417">
    <property type="entry name" value="P-loop_NTPase"/>
</dbReference>
<dbReference type="GO" id="GO:0016887">
    <property type="term" value="F:ATP hydrolysis activity"/>
    <property type="evidence" value="ECO:0007669"/>
    <property type="project" value="InterPro"/>
</dbReference>
<reference evidence="8 9" key="1">
    <citation type="submission" date="2018-10" db="EMBL/GenBank/DDBJ databases">
        <authorList>
            <person name="Li J."/>
        </authorList>
    </citation>
    <scope>NUCLEOTIDE SEQUENCE [LARGE SCALE GENOMIC DNA]</scope>
    <source>
        <strain evidence="8 9">ZD1-4</strain>
    </source>
</reference>
<protein>
    <submittedName>
        <fullName evidence="8">Amino acid ABC transporter ATP-binding protein</fullName>
    </submittedName>
</protein>
<organism evidence="8 9">
    <name type="scientific">Mycetocola zhadangensis</name>
    <dbReference type="NCBI Taxonomy" id="1164595"/>
    <lineage>
        <taxon>Bacteria</taxon>
        <taxon>Bacillati</taxon>
        <taxon>Actinomycetota</taxon>
        <taxon>Actinomycetes</taxon>
        <taxon>Micrococcales</taxon>
        <taxon>Microbacteriaceae</taxon>
        <taxon>Mycetocola</taxon>
    </lineage>
</organism>
<dbReference type="RefSeq" id="WP_121657735.1">
    <property type="nucleotide sequence ID" value="NZ_BMEK01000001.1"/>
</dbReference>
<dbReference type="InterPro" id="IPR003439">
    <property type="entry name" value="ABC_transporter-like_ATP-bd"/>
</dbReference>
<dbReference type="GO" id="GO:0005886">
    <property type="term" value="C:plasma membrane"/>
    <property type="evidence" value="ECO:0007669"/>
    <property type="project" value="UniProtKB-SubCell"/>
</dbReference>
<name>A0A3L7JA25_9MICO</name>
<keyword evidence="9" id="KW-1185">Reference proteome</keyword>
<dbReference type="SMART" id="SM00382">
    <property type="entry name" value="AAA"/>
    <property type="match status" value="1"/>
</dbReference>
<keyword evidence="5 8" id="KW-0067">ATP-binding</keyword>
<dbReference type="Pfam" id="PF00005">
    <property type="entry name" value="ABC_tran"/>
    <property type="match status" value="1"/>
</dbReference>
<dbReference type="CDD" id="cd03262">
    <property type="entry name" value="ABC_HisP_GlnQ"/>
    <property type="match status" value="1"/>
</dbReference>
<sequence>MSLTNPTPGSGEKLLDVSGLRKAFGSHEVLRGIDLSIERGRVLVLIGPSGSGKTTVLRSINGLEIPEAGVVTAAGGIRVDYAAKPAKKDILALRDRTAMVFQHYNLFPHMTVIENIIEGPTQVQGVKKAQAIAEAEALLERVGLAEKRDVYPFQLSGGQAQRVGIVRALALKPDLLLFDEPTSALDPELVGDVLAVMKELADEGWTMLVVTHELAFARQVADEVLFMDGGVIVERGAPRDIFTAPREERTQQFLHRILHPLDDD</sequence>
<accession>A0A3L7JA25</accession>
<evidence type="ECO:0000313" key="9">
    <source>
        <dbReference type="Proteomes" id="UP000282460"/>
    </source>
</evidence>
<evidence type="ECO:0000256" key="5">
    <source>
        <dbReference type="ARBA" id="ARBA00022840"/>
    </source>
</evidence>
<dbReference type="PIRSF" id="PIRSF039085">
    <property type="entry name" value="ABC_ATPase_HisP"/>
    <property type="match status" value="1"/>
</dbReference>
<dbReference type="GO" id="GO:0005524">
    <property type="term" value="F:ATP binding"/>
    <property type="evidence" value="ECO:0007669"/>
    <property type="project" value="UniProtKB-KW"/>
</dbReference>
<dbReference type="InterPro" id="IPR003593">
    <property type="entry name" value="AAA+_ATPase"/>
</dbReference>
<dbReference type="PANTHER" id="PTHR43166:SF35">
    <property type="entry name" value="L-CYSTINE IMPORT ATP-BINDING PROTEIN TCYN"/>
    <property type="match status" value="1"/>
</dbReference>
<dbReference type="SUPFAM" id="SSF52540">
    <property type="entry name" value="P-loop containing nucleoside triphosphate hydrolases"/>
    <property type="match status" value="1"/>
</dbReference>
<dbReference type="Proteomes" id="UP000282460">
    <property type="component" value="Unassembled WGS sequence"/>
</dbReference>
<proteinExistence type="predicted"/>
<keyword evidence="3" id="KW-1003">Cell membrane</keyword>
<comment type="subcellular location">
    <subcellularLocation>
        <location evidence="1">Cell membrane</location>
        <topology evidence="1">Peripheral membrane protein</topology>
    </subcellularLocation>
</comment>